<dbReference type="SMART" id="SM00256">
    <property type="entry name" value="FBOX"/>
    <property type="match status" value="1"/>
</dbReference>
<gene>
    <name evidence="4" type="primary">LOC109125576</name>
</gene>
<dbReference type="PANTHER" id="PTHR31111:SF99">
    <property type="entry name" value="F-BOX PROTEIN DOR"/>
    <property type="match status" value="1"/>
</dbReference>
<dbReference type="Pfam" id="PF08268">
    <property type="entry name" value="FBA_3"/>
    <property type="match status" value="1"/>
</dbReference>
<dbReference type="NCBIfam" id="TIGR01640">
    <property type="entry name" value="F_box_assoc_1"/>
    <property type="match status" value="1"/>
</dbReference>
<keyword evidence="3" id="KW-1185">Reference proteome</keyword>
<organism evidence="3 4">
    <name type="scientific">Camelina sativa</name>
    <name type="common">False flax</name>
    <name type="synonym">Myagrum sativum</name>
    <dbReference type="NCBI Taxonomy" id="90675"/>
    <lineage>
        <taxon>Eukaryota</taxon>
        <taxon>Viridiplantae</taxon>
        <taxon>Streptophyta</taxon>
        <taxon>Embryophyta</taxon>
        <taxon>Tracheophyta</taxon>
        <taxon>Spermatophyta</taxon>
        <taxon>Magnoliopsida</taxon>
        <taxon>eudicotyledons</taxon>
        <taxon>Gunneridae</taxon>
        <taxon>Pentapetalae</taxon>
        <taxon>rosids</taxon>
        <taxon>malvids</taxon>
        <taxon>Brassicales</taxon>
        <taxon>Brassicaceae</taxon>
        <taxon>Camelineae</taxon>
        <taxon>Camelina</taxon>
    </lineage>
</organism>
<dbReference type="Proteomes" id="UP000694864">
    <property type="component" value="Chromosome 7"/>
</dbReference>
<proteinExistence type="predicted"/>
<dbReference type="SUPFAM" id="SSF81383">
    <property type="entry name" value="F-box domain"/>
    <property type="match status" value="1"/>
</dbReference>
<sequence length="485" mass="55325">MNRQIHGTVSSSKPIALIPLSDSNSEPASGSEIRVYTRKRKLKQEPLEIPPGKGINAHKLCGLPYDIQDFAYKKNNGSPSSNMNSRWQNVSEARQATLQRHSTNADENSEPIPNDLYIEIFLRLPVKSIATCRCVSKLWASLLGLPYFTELYFTRSSARPRILFTCRKDSELCFFSTPQPLNPDESSSLLAASYHMKIPFNDNYNIISPIGGLVFLRYGHIFEGRKTPELLSVIWNPSTRQSLALPKPNTRKRICLQSYFGYDPTEKQYKVLSMSVEGGIYKEHQVLTLGTEKLSWRMIECCIPHINGFKGICINGVLYYPAMADICSGMRMIVCFHVRSEKFSFIKILEPFIRLLCPTATLISYNGKLASLVWNYHKGKGFEMWVLGDPGKNEWSKHIYGLPPLWQNVLAKDMLMFAGVTGTNEVVLSLRYPSDSLSQPFYVLYYNLERKTIRRVEIQGMKPTNGCRNYIFLDYVEDVKLIQAF</sequence>
<dbReference type="InterPro" id="IPR013187">
    <property type="entry name" value="F-box-assoc_dom_typ3"/>
</dbReference>
<evidence type="ECO:0000256" key="1">
    <source>
        <dbReference type="SAM" id="MobiDB-lite"/>
    </source>
</evidence>
<reference evidence="3" key="1">
    <citation type="journal article" date="2014" name="Nat. Commun.">
        <title>The emerging biofuel crop Camelina sativa retains a highly undifferentiated hexaploid genome structure.</title>
        <authorList>
            <person name="Kagale S."/>
            <person name="Koh C."/>
            <person name="Nixon J."/>
            <person name="Bollina V."/>
            <person name="Clarke W.E."/>
            <person name="Tuteja R."/>
            <person name="Spillane C."/>
            <person name="Robinson S.J."/>
            <person name="Links M.G."/>
            <person name="Clarke C."/>
            <person name="Higgins E.E."/>
            <person name="Huebert T."/>
            <person name="Sharpe A.G."/>
            <person name="Parkin I.A."/>
        </authorList>
    </citation>
    <scope>NUCLEOTIDE SEQUENCE [LARGE SCALE GENOMIC DNA]</scope>
    <source>
        <strain evidence="3">cv. DH55</strain>
    </source>
</reference>
<dbReference type="PANTHER" id="PTHR31111">
    <property type="entry name" value="BNAA05G37150D PROTEIN-RELATED"/>
    <property type="match status" value="1"/>
</dbReference>
<evidence type="ECO:0000259" key="2">
    <source>
        <dbReference type="SMART" id="SM00256"/>
    </source>
</evidence>
<protein>
    <submittedName>
        <fullName evidence="4">F-box protein DOR-like isoform X2</fullName>
    </submittedName>
</protein>
<evidence type="ECO:0000313" key="3">
    <source>
        <dbReference type="Proteomes" id="UP000694864"/>
    </source>
</evidence>
<feature type="region of interest" description="Disordered" evidence="1">
    <location>
        <begin position="77"/>
        <end position="109"/>
    </location>
</feature>
<dbReference type="InterPro" id="IPR017451">
    <property type="entry name" value="F-box-assoc_interact_dom"/>
</dbReference>
<reference evidence="4" key="2">
    <citation type="submission" date="2025-08" db="UniProtKB">
        <authorList>
            <consortium name="RefSeq"/>
        </authorList>
    </citation>
    <scope>IDENTIFICATION</scope>
    <source>
        <tissue evidence="4">Leaf</tissue>
    </source>
</reference>
<dbReference type="InterPro" id="IPR036047">
    <property type="entry name" value="F-box-like_dom_sf"/>
</dbReference>
<feature type="compositionally biased region" description="Polar residues" evidence="1">
    <location>
        <begin position="77"/>
        <end position="106"/>
    </location>
</feature>
<accession>A0ABM1Q8C6</accession>
<dbReference type="RefSeq" id="XP_019083014.1">
    <property type="nucleotide sequence ID" value="XM_019227469.1"/>
</dbReference>
<dbReference type="GeneID" id="109125576"/>
<dbReference type="InterPro" id="IPR001810">
    <property type="entry name" value="F-box_dom"/>
</dbReference>
<dbReference type="Pfam" id="PF00646">
    <property type="entry name" value="F-box"/>
    <property type="match status" value="1"/>
</dbReference>
<name>A0ABM1Q8C6_CAMSA</name>
<evidence type="ECO:0000313" key="4">
    <source>
        <dbReference type="RefSeq" id="XP_019083014.1"/>
    </source>
</evidence>
<feature type="domain" description="F-box" evidence="2">
    <location>
        <begin position="112"/>
        <end position="152"/>
    </location>
</feature>
<dbReference type="Gene3D" id="1.20.1280.50">
    <property type="match status" value="1"/>
</dbReference>